<proteinExistence type="predicted"/>
<reference evidence="2" key="1">
    <citation type="journal article" date="2014" name="Sci. Data">
        <title>Genomes of diverse isolates of the marine cyanobacterium Prochlorococcus.</title>
        <authorList>
            <person name="Biller S."/>
            <person name="Berube P."/>
            <person name="Thompson J."/>
            <person name="Kelly L."/>
            <person name="Roggensack S."/>
            <person name="Awad L."/>
            <person name="Roache-Johnson K."/>
            <person name="Ding H."/>
            <person name="Giovannoni S.J."/>
            <person name="Moore L.R."/>
            <person name="Chisholm S.W."/>
        </authorList>
    </citation>
    <scope>NUCLEOTIDE SEQUENCE [LARGE SCALE GENOMIC DNA]</scope>
    <source>
        <strain evidence="2">PAC1</strain>
    </source>
</reference>
<name>A0A0A2C3L8_PROMR</name>
<dbReference type="Proteomes" id="UP000030392">
    <property type="component" value="Unassembled WGS sequence"/>
</dbReference>
<sequence>MAPANTGATPKNMIKKLSTYLIIFEKRRSNFMSKNDNPPD</sequence>
<evidence type="ECO:0000313" key="1">
    <source>
        <dbReference type="EMBL" id="KGG20092.1"/>
    </source>
</evidence>
<protein>
    <submittedName>
        <fullName evidence="1">Uncharacterized protein</fullName>
    </submittedName>
</protein>
<gene>
    <name evidence="1" type="ORF">EV03_1556</name>
</gene>
<accession>A0A0A2C3L8</accession>
<organism evidence="1 2">
    <name type="scientific">Prochlorococcus marinus str. PAC1</name>
    <dbReference type="NCBI Taxonomy" id="59924"/>
    <lineage>
        <taxon>Bacteria</taxon>
        <taxon>Bacillati</taxon>
        <taxon>Cyanobacteriota</taxon>
        <taxon>Cyanophyceae</taxon>
        <taxon>Synechococcales</taxon>
        <taxon>Prochlorococcaceae</taxon>
        <taxon>Prochlorococcus</taxon>
    </lineage>
</organism>
<dbReference type="EMBL" id="JNAX01000014">
    <property type="protein sequence ID" value="KGG20092.1"/>
    <property type="molecule type" value="Genomic_DNA"/>
</dbReference>
<dbReference type="AlphaFoldDB" id="A0A0A2C3L8"/>
<comment type="caution">
    <text evidence="1">The sequence shown here is derived from an EMBL/GenBank/DDBJ whole genome shotgun (WGS) entry which is preliminary data.</text>
</comment>
<evidence type="ECO:0000313" key="2">
    <source>
        <dbReference type="Proteomes" id="UP000030392"/>
    </source>
</evidence>